<evidence type="ECO:0000313" key="2">
    <source>
        <dbReference type="EMBL" id="QBQ53899.1"/>
    </source>
</evidence>
<dbReference type="Pfam" id="PF07758">
    <property type="entry name" value="DUF1614"/>
    <property type="match status" value="1"/>
</dbReference>
<dbReference type="AlphaFoldDB" id="A0A4P7BXI8"/>
<dbReference type="RefSeq" id="WP_134356908.1">
    <property type="nucleotide sequence ID" value="NZ_CP038033.1"/>
</dbReference>
<proteinExistence type="predicted"/>
<dbReference type="KEGG" id="nwr:E3U44_04760"/>
<evidence type="ECO:0000256" key="1">
    <source>
        <dbReference type="SAM" id="Phobius"/>
    </source>
</evidence>
<reference evidence="2 3" key="1">
    <citation type="submission" date="2019-03" db="EMBL/GenBank/DDBJ databases">
        <title>The genome sequence of Nitrosococcus wardiae strain D1FHST reveals the archetypal metabolic capacity of ammonia-oxidizing Gammaproteobacteria.</title>
        <authorList>
            <person name="Wang L."/>
            <person name="Lim C.K."/>
            <person name="Hanson T.E."/>
            <person name="Dang H."/>
            <person name="Klotz M.G."/>
        </authorList>
    </citation>
    <scope>NUCLEOTIDE SEQUENCE [LARGE SCALE GENOMIC DNA]</scope>
    <source>
        <strain evidence="2 3">D1FHS</strain>
    </source>
</reference>
<feature type="transmembrane region" description="Helical" evidence="1">
    <location>
        <begin position="116"/>
        <end position="134"/>
    </location>
</feature>
<feature type="transmembrane region" description="Helical" evidence="1">
    <location>
        <begin position="40"/>
        <end position="65"/>
    </location>
</feature>
<feature type="transmembrane region" description="Helical" evidence="1">
    <location>
        <begin position="168"/>
        <end position="185"/>
    </location>
</feature>
<feature type="transmembrane region" description="Helical" evidence="1">
    <location>
        <begin position="197"/>
        <end position="219"/>
    </location>
</feature>
<feature type="transmembrane region" description="Helical" evidence="1">
    <location>
        <begin position="86"/>
        <end position="110"/>
    </location>
</feature>
<dbReference type="EMBL" id="CP038033">
    <property type="protein sequence ID" value="QBQ53899.1"/>
    <property type="molecule type" value="Genomic_DNA"/>
</dbReference>
<organism evidence="2 3">
    <name type="scientific">Nitrosococcus wardiae</name>
    <dbReference type="NCBI Taxonomy" id="1814290"/>
    <lineage>
        <taxon>Bacteria</taxon>
        <taxon>Pseudomonadati</taxon>
        <taxon>Pseudomonadota</taxon>
        <taxon>Gammaproteobacteria</taxon>
        <taxon>Chromatiales</taxon>
        <taxon>Chromatiaceae</taxon>
        <taxon>Nitrosococcus</taxon>
    </lineage>
</organism>
<sequence>MPFSPLHLLLAFFLISFLIAFIQIGALTLAVEKLGLSPESAAILLFGSLFGSLINLPLFSITAQCPPESFQSKSRLGLLRPPQRPFHGKTIIAVNAGGCLIPLTFSLYLFQNSGLALNQAILGIAAVSTVSYLFSRPIPGMGIGMPIFIAPLSAALAAQLIAPEYRAPLAYIAGTLGVLLGADILRLKDVRQMGTPIASIGGAGTFDGIFITGILAVLLA</sequence>
<evidence type="ECO:0000313" key="3">
    <source>
        <dbReference type="Proteomes" id="UP000294325"/>
    </source>
</evidence>
<feature type="transmembrane region" description="Helical" evidence="1">
    <location>
        <begin position="141"/>
        <end position="162"/>
    </location>
</feature>
<protein>
    <submittedName>
        <fullName evidence="2">DUF1614 domain-containing protein</fullName>
    </submittedName>
</protein>
<keyword evidence="1" id="KW-0812">Transmembrane</keyword>
<keyword evidence="1" id="KW-0472">Membrane</keyword>
<dbReference type="Proteomes" id="UP000294325">
    <property type="component" value="Chromosome"/>
</dbReference>
<gene>
    <name evidence="2" type="ORF">E3U44_04760</name>
</gene>
<dbReference type="InterPro" id="IPR011672">
    <property type="entry name" value="DUF1614"/>
</dbReference>
<dbReference type="OrthoDB" id="9782559at2"/>
<accession>A0A4P7BXI8</accession>
<name>A0A4P7BXI8_9GAMM</name>
<keyword evidence="3" id="KW-1185">Reference proteome</keyword>
<keyword evidence="1" id="KW-1133">Transmembrane helix</keyword>